<reference evidence="3 4" key="1">
    <citation type="submission" date="2024-10" db="EMBL/GenBank/DDBJ databases">
        <title>The Natural Products Discovery Center: Release of the First 8490 Sequenced Strains for Exploring Actinobacteria Biosynthetic Diversity.</title>
        <authorList>
            <person name="Kalkreuter E."/>
            <person name="Kautsar S.A."/>
            <person name="Yang D."/>
            <person name="Bader C.D."/>
            <person name="Teijaro C.N."/>
            <person name="Fluegel L."/>
            <person name="Davis C.M."/>
            <person name="Simpson J.R."/>
            <person name="Lauterbach L."/>
            <person name="Steele A.D."/>
            <person name="Gui C."/>
            <person name="Meng S."/>
            <person name="Li G."/>
            <person name="Viehrig K."/>
            <person name="Ye F."/>
            <person name="Su P."/>
            <person name="Kiefer A.F."/>
            <person name="Nichols A."/>
            <person name="Cepeda A.J."/>
            <person name="Yan W."/>
            <person name="Fan B."/>
            <person name="Jiang Y."/>
            <person name="Adhikari A."/>
            <person name="Zheng C.-J."/>
            <person name="Schuster L."/>
            <person name="Cowan T.M."/>
            <person name="Smanski M.J."/>
            <person name="Chevrette M.G."/>
            <person name="De Carvalho L.P.S."/>
            <person name="Shen B."/>
        </authorList>
    </citation>
    <scope>NUCLEOTIDE SEQUENCE [LARGE SCALE GENOMIC DNA]</scope>
    <source>
        <strain evidence="3 4">NPDC051599</strain>
    </source>
</reference>
<comment type="caution">
    <text evidence="3">The sequence shown here is derived from an EMBL/GenBank/DDBJ whole genome shotgun (WGS) entry which is preliminary data.</text>
</comment>
<evidence type="ECO:0000313" key="3">
    <source>
        <dbReference type="EMBL" id="MFI5678962.1"/>
    </source>
</evidence>
<comment type="similarity">
    <text evidence="1">Belongs to the CapA family.</text>
</comment>
<dbReference type="Gene3D" id="3.60.21.10">
    <property type="match status" value="1"/>
</dbReference>
<evidence type="ECO:0000313" key="4">
    <source>
        <dbReference type="Proteomes" id="UP001612415"/>
    </source>
</evidence>
<dbReference type="EMBL" id="JBITDC010000013">
    <property type="protein sequence ID" value="MFI5678962.1"/>
    <property type="molecule type" value="Genomic_DNA"/>
</dbReference>
<accession>A0ABW7YAP7</accession>
<protein>
    <submittedName>
        <fullName evidence="3">CapA family protein</fullName>
    </submittedName>
</protein>
<name>A0ABW7YAP7_STRCE</name>
<dbReference type="InterPro" id="IPR052169">
    <property type="entry name" value="CW_Biosynth-Accessory"/>
</dbReference>
<dbReference type="Proteomes" id="UP001612415">
    <property type="component" value="Unassembled WGS sequence"/>
</dbReference>
<sequence length="460" mass="48301">MAERTATSGTTSAGRGLSVALAGDWMATRGAVFGDSDRARSLRTVLARADFAFANLEVAAGDWQGHPVRDPWGSTLAAGTHVLDGLRDAGITMVSCANNHAMDMGAEGLLARLRGLADRGVAAAGAGADLTTARMPAYVDRPAGSAALIACTASYAPGQEAAPTGLQLPGRPGISPLRHRRIIDVTAEQLAVLRAVDRESGLAAGRAGLVAMMGTDPWGEDADPYPFVGGLFRAGETPGISTHVDEQDLSAILPWVREARLRSDLVVVSVHSHESGGSPLEPAAFLRAFAHAVIEAGADMVVGHGPHRLRGIEVHRGRPVFHSLGNLVSQIELTERLPAEDYAKVSSNGPLTPFGFFNARSLADTRGFGVHSEYWETVVPVVTTAPPADDAGRHRPAVVELHPVTLGFGLPAHRRGRPERARPADGHRILKELGELSAPFGTALEITEGPHGPVGLLPLR</sequence>
<keyword evidence="4" id="KW-1185">Reference proteome</keyword>
<gene>
    <name evidence="3" type="ORF">ACIA8P_30610</name>
</gene>
<evidence type="ECO:0000259" key="2">
    <source>
        <dbReference type="SMART" id="SM00854"/>
    </source>
</evidence>
<proteinExistence type="inferred from homology"/>
<dbReference type="PANTHER" id="PTHR33393:SF13">
    <property type="entry name" value="PGA BIOSYNTHESIS PROTEIN CAPA"/>
    <property type="match status" value="1"/>
</dbReference>
<dbReference type="PANTHER" id="PTHR33393">
    <property type="entry name" value="POLYGLUTAMINE SYNTHESIS ACCESSORY PROTEIN RV0574C-RELATED"/>
    <property type="match status" value="1"/>
</dbReference>
<dbReference type="InterPro" id="IPR019079">
    <property type="entry name" value="Capsule_synth_CapA"/>
</dbReference>
<dbReference type="RefSeq" id="WP_398659469.1">
    <property type="nucleotide sequence ID" value="NZ_JBITDC010000013.1"/>
</dbReference>
<dbReference type="InterPro" id="IPR029052">
    <property type="entry name" value="Metallo-depent_PP-like"/>
</dbReference>
<organism evidence="3 4">
    <name type="scientific">Streptomyces cellulosae</name>
    <dbReference type="NCBI Taxonomy" id="1968"/>
    <lineage>
        <taxon>Bacteria</taxon>
        <taxon>Bacillati</taxon>
        <taxon>Actinomycetota</taxon>
        <taxon>Actinomycetes</taxon>
        <taxon>Kitasatosporales</taxon>
        <taxon>Streptomycetaceae</taxon>
        <taxon>Streptomyces</taxon>
    </lineage>
</organism>
<dbReference type="Pfam" id="PF09587">
    <property type="entry name" value="PGA_cap"/>
    <property type="match status" value="1"/>
</dbReference>
<evidence type="ECO:0000256" key="1">
    <source>
        <dbReference type="ARBA" id="ARBA00005662"/>
    </source>
</evidence>
<feature type="domain" description="Capsule synthesis protein CapA" evidence="2">
    <location>
        <begin position="18"/>
        <end position="331"/>
    </location>
</feature>
<dbReference type="SUPFAM" id="SSF56300">
    <property type="entry name" value="Metallo-dependent phosphatases"/>
    <property type="match status" value="1"/>
</dbReference>
<dbReference type="SMART" id="SM00854">
    <property type="entry name" value="PGA_cap"/>
    <property type="match status" value="1"/>
</dbReference>